<protein>
    <submittedName>
        <fullName evidence="1">28400_t:CDS:1</fullName>
    </submittedName>
</protein>
<accession>A0ACA9SI59</accession>
<feature type="non-terminal residue" evidence="1">
    <location>
        <position position="1"/>
    </location>
</feature>
<sequence>VKEDEDGHIKEILDSKCYLNPNAHKFTNGSSCSRIPMHTSLLMGHHVLEFQCTQ</sequence>
<evidence type="ECO:0000313" key="2">
    <source>
        <dbReference type="Proteomes" id="UP000789920"/>
    </source>
</evidence>
<feature type="non-terminal residue" evidence="1">
    <location>
        <position position="54"/>
    </location>
</feature>
<evidence type="ECO:0000313" key="1">
    <source>
        <dbReference type="EMBL" id="CAG8837438.1"/>
    </source>
</evidence>
<organism evidence="1 2">
    <name type="scientific">Racocetra persica</name>
    <dbReference type="NCBI Taxonomy" id="160502"/>
    <lineage>
        <taxon>Eukaryota</taxon>
        <taxon>Fungi</taxon>
        <taxon>Fungi incertae sedis</taxon>
        <taxon>Mucoromycota</taxon>
        <taxon>Glomeromycotina</taxon>
        <taxon>Glomeromycetes</taxon>
        <taxon>Diversisporales</taxon>
        <taxon>Gigasporaceae</taxon>
        <taxon>Racocetra</taxon>
    </lineage>
</organism>
<name>A0ACA9SI59_9GLOM</name>
<dbReference type="Proteomes" id="UP000789920">
    <property type="component" value="Unassembled WGS sequence"/>
</dbReference>
<comment type="caution">
    <text evidence="1">The sequence shown here is derived from an EMBL/GenBank/DDBJ whole genome shotgun (WGS) entry which is preliminary data.</text>
</comment>
<dbReference type="EMBL" id="CAJVQC010117673">
    <property type="protein sequence ID" value="CAG8837438.1"/>
    <property type="molecule type" value="Genomic_DNA"/>
</dbReference>
<keyword evidence="2" id="KW-1185">Reference proteome</keyword>
<gene>
    <name evidence="1" type="ORF">RPERSI_LOCUS30306</name>
</gene>
<reference evidence="1" key="1">
    <citation type="submission" date="2021-06" db="EMBL/GenBank/DDBJ databases">
        <authorList>
            <person name="Kallberg Y."/>
            <person name="Tangrot J."/>
            <person name="Rosling A."/>
        </authorList>
    </citation>
    <scope>NUCLEOTIDE SEQUENCE</scope>
    <source>
        <strain evidence="1">MA461A</strain>
    </source>
</reference>
<proteinExistence type="predicted"/>